<organism evidence="3 4">
    <name type="scientific">Sphingomonas paeninsulae</name>
    <dbReference type="NCBI Taxonomy" id="2319844"/>
    <lineage>
        <taxon>Bacteria</taxon>
        <taxon>Pseudomonadati</taxon>
        <taxon>Pseudomonadota</taxon>
        <taxon>Alphaproteobacteria</taxon>
        <taxon>Sphingomonadales</taxon>
        <taxon>Sphingomonadaceae</taxon>
        <taxon>Sphingomonas</taxon>
    </lineage>
</organism>
<evidence type="ECO:0000313" key="3">
    <source>
        <dbReference type="EMBL" id="AYJ86825.1"/>
    </source>
</evidence>
<dbReference type="EMBL" id="CP032829">
    <property type="protein sequence ID" value="AYJ86825.1"/>
    <property type="molecule type" value="Genomic_DNA"/>
</dbReference>
<dbReference type="KEGG" id="spha:D3Y57_13795"/>
<dbReference type="OrthoDB" id="7340239at2"/>
<evidence type="ECO:0000256" key="1">
    <source>
        <dbReference type="SAM" id="SignalP"/>
    </source>
</evidence>
<keyword evidence="4" id="KW-1185">Reference proteome</keyword>
<name>A0A494TP39_SPHPE</name>
<dbReference type="Proteomes" id="UP000276254">
    <property type="component" value="Chromosome"/>
</dbReference>
<protein>
    <submittedName>
        <fullName evidence="3">DUF1311 domain-containing protein</fullName>
    </submittedName>
</protein>
<feature type="signal peptide" evidence="1">
    <location>
        <begin position="1"/>
        <end position="16"/>
    </location>
</feature>
<dbReference type="Pfam" id="PF07007">
    <property type="entry name" value="LprI"/>
    <property type="match status" value="1"/>
</dbReference>
<reference evidence="3 4" key="1">
    <citation type="submission" date="2018-09" db="EMBL/GenBank/DDBJ databases">
        <title>Sphingomonas peninsula sp. nov., isolated from fildes peninsula, Antarctic soil.</title>
        <authorList>
            <person name="Yingchao G."/>
        </authorList>
    </citation>
    <scope>NUCLEOTIDE SEQUENCE [LARGE SCALE GENOMIC DNA]</scope>
    <source>
        <strain evidence="3 4">YZ-8</strain>
    </source>
</reference>
<evidence type="ECO:0000259" key="2">
    <source>
        <dbReference type="Pfam" id="PF07007"/>
    </source>
</evidence>
<proteinExistence type="predicted"/>
<sequence length="122" mass="13237">MIALLIMAAAATCADATTQLEMTMCAGNDAARADVNINRQWSVTYGVMKKRDGSDKTRGGGPGYAPTLLAAQRAWLQFRDKQCVVEGLEYSGGSMQPMIIASCRARMTDMRTKQLAKLVESK</sequence>
<evidence type="ECO:0000313" key="4">
    <source>
        <dbReference type="Proteomes" id="UP000276254"/>
    </source>
</evidence>
<dbReference type="InterPro" id="IPR009739">
    <property type="entry name" value="LprI-like_N"/>
</dbReference>
<feature type="chain" id="PRO_5019802329" evidence="1">
    <location>
        <begin position="17"/>
        <end position="122"/>
    </location>
</feature>
<gene>
    <name evidence="3" type="ORF">D3Y57_13795</name>
</gene>
<accession>A0A494TP39</accession>
<keyword evidence="1" id="KW-0732">Signal</keyword>
<dbReference type="AlphaFoldDB" id="A0A494TP39"/>
<dbReference type="Gene3D" id="1.20.1270.180">
    <property type="match status" value="1"/>
</dbReference>
<feature type="domain" description="Lysozyme inhibitor LprI-like N-terminal" evidence="2">
    <location>
        <begin position="13"/>
        <end position="115"/>
    </location>
</feature>